<proteinExistence type="predicted"/>
<dbReference type="AlphaFoldDB" id="A0A2S9WU58"/>
<protein>
    <submittedName>
        <fullName evidence="1">Uncharacterized protein</fullName>
    </submittedName>
</protein>
<organism evidence="1 2">
    <name type="scientific">Nonlabens agnitus</name>
    <dbReference type="NCBI Taxonomy" id="870484"/>
    <lineage>
        <taxon>Bacteria</taxon>
        <taxon>Pseudomonadati</taxon>
        <taxon>Bacteroidota</taxon>
        <taxon>Flavobacteriia</taxon>
        <taxon>Flavobacteriales</taxon>
        <taxon>Flavobacteriaceae</taxon>
        <taxon>Nonlabens</taxon>
    </lineage>
</organism>
<dbReference type="EMBL" id="MQUC01000003">
    <property type="protein sequence ID" value="PRP67010.1"/>
    <property type="molecule type" value="Genomic_DNA"/>
</dbReference>
<name>A0A2S9WU58_9FLAO</name>
<evidence type="ECO:0000313" key="2">
    <source>
        <dbReference type="Proteomes" id="UP000239532"/>
    </source>
</evidence>
<keyword evidence="2" id="KW-1185">Reference proteome</keyword>
<gene>
    <name evidence="1" type="ORF">BST86_07805</name>
</gene>
<dbReference type="Proteomes" id="UP000239532">
    <property type="component" value="Unassembled WGS sequence"/>
</dbReference>
<reference evidence="1 2" key="1">
    <citation type="submission" date="2016-11" db="EMBL/GenBank/DDBJ databases">
        <title>Trade-off between light-utilization and light-protection in marine flavobacteria.</title>
        <authorList>
            <person name="Kumagai Y."/>
        </authorList>
    </citation>
    <scope>NUCLEOTIDE SEQUENCE [LARGE SCALE GENOMIC DNA]</scope>
    <source>
        <strain evidence="1 2">JCM 17109</strain>
    </source>
</reference>
<accession>A0A2S9WU58</accession>
<sequence>MAKASIVADKYATAKHQQTCHTALDAVSAMEKATEKRFANVYEAQVNLWILYKADRDFSGHTFLDFLLIINAIEAVLNRHWQVCRQK</sequence>
<evidence type="ECO:0000313" key="1">
    <source>
        <dbReference type="EMBL" id="PRP67010.1"/>
    </source>
</evidence>
<comment type="caution">
    <text evidence="1">The sequence shown here is derived from an EMBL/GenBank/DDBJ whole genome shotgun (WGS) entry which is preliminary data.</text>
</comment>
<dbReference type="RefSeq" id="WP_105982790.1">
    <property type="nucleotide sequence ID" value="NZ_MQUC01000003.1"/>
</dbReference>